<dbReference type="SMART" id="SM00822">
    <property type="entry name" value="PKS_KR"/>
    <property type="match status" value="1"/>
</dbReference>
<keyword evidence="2" id="KW-0597">Phosphoprotein</keyword>
<dbReference type="GO" id="GO:0044550">
    <property type="term" value="P:secondary metabolite biosynthetic process"/>
    <property type="evidence" value="ECO:0007669"/>
    <property type="project" value="TreeGrafter"/>
</dbReference>
<dbReference type="GO" id="GO:0016491">
    <property type="term" value="F:oxidoreductase activity"/>
    <property type="evidence" value="ECO:0007669"/>
    <property type="project" value="UniProtKB-KW"/>
</dbReference>
<dbReference type="InterPro" id="IPR057326">
    <property type="entry name" value="KR_dom"/>
</dbReference>
<evidence type="ECO:0000259" key="5">
    <source>
        <dbReference type="SMART" id="SM00822"/>
    </source>
</evidence>
<gene>
    <name evidence="6" type="ORF">HIM_05846</name>
</gene>
<evidence type="ECO:0000256" key="4">
    <source>
        <dbReference type="SAM" id="MobiDB-lite"/>
    </source>
</evidence>
<protein>
    <recommendedName>
        <fullName evidence="5">Ketoreductase domain-containing protein</fullName>
    </recommendedName>
</protein>
<dbReference type="InterPro" id="IPR036291">
    <property type="entry name" value="NAD(P)-bd_dom_sf"/>
</dbReference>
<organism evidence="6 7">
    <name type="scientific">Hirsutella minnesotensis 3608</name>
    <dbReference type="NCBI Taxonomy" id="1043627"/>
    <lineage>
        <taxon>Eukaryota</taxon>
        <taxon>Fungi</taxon>
        <taxon>Dikarya</taxon>
        <taxon>Ascomycota</taxon>
        <taxon>Pezizomycotina</taxon>
        <taxon>Sordariomycetes</taxon>
        <taxon>Hypocreomycetidae</taxon>
        <taxon>Hypocreales</taxon>
        <taxon>Ophiocordycipitaceae</taxon>
        <taxon>Hirsutella</taxon>
    </lineage>
</organism>
<dbReference type="InterPro" id="IPR050091">
    <property type="entry name" value="PKS_NRPS_Biosynth_Enz"/>
</dbReference>
<feature type="compositionally biased region" description="Basic and acidic residues" evidence="4">
    <location>
        <begin position="242"/>
        <end position="253"/>
    </location>
</feature>
<dbReference type="SUPFAM" id="SSF51735">
    <property type="entry name" value="NAD(P)-binding Rossmann-fold domains"/>
    <property type="match status" value="1"/>
</dbReference>
<accession>A0A0F8A553</accession>
<dbReference type="AlphaFoldDB" id="A0A0F8A553"/>
<keyword evidence="7" id="KW-1185">Reference proteome</keyword>
<sequence>MVERGARSITFLSRAAGKSSEDEEFLRELEIQGCCAIAVAGSVTDPIDVKAAVEAAHIPVASVIHLSLVLKDGPIAEVSFCDWRATLEPKVTGAWNLHRELAHTDMDFFILCGSLSSAMGQRHQVSYACANAFLEFFWETHGRNNHLKLVGLVDVSEKSLLDAVGCAMTHSKPSSSVPLHGGPRAVFNPGLLLLGLEPGIPLPLWMEQVKDNRLSHIMAQTKLRELDSEAQLASPGQPRPIQRPDFKTPRSDVRDAVSEEVEEILSNYFTFARKDMSGATRMASLGLDSLVAIDMRNTWQKSLMSTLDPARFSVARQWPISSA</sequence>
<evidence type="ECO:0000313" key="7">
    <source>
        <dbReference type="Proteomes" id="UP000054481"/>
    </source>
</evidence>
<evidence type="ECO:0000256" key="3">
    <source>
        <dbReference type="ARBA" id="ARBA00023002"/>
    </source>
</evidence>
<dbReference type="Gene3D" id="3.40.50.720">
    <property type="entry name" value="NAD(P)-binding Rossmann-like Domain"/>
    <property type="match status" value="1"/>
</dbReference>
<feature type="domain" description="Ketoreductase" evidence="5">
    <location>
        <begin position="1"/>
        <end position="158"/>
    </location>
</feature>
<dbReference type="Proteomes" id="UP000054481">
    <property type="component" value="Unassembled WGS sequence"/>
</dbReference>
<keyword evidence="1" id="KW-0596">Phosphopantetheine</keyword>
<feature type="region of interest" description="Disordered" evidence="4">
    <location>
        <begin position="228"/>
        <end position="253"/>
    </location>
</feature>
<evidence type="ECO:0000256" key="1">
    <source>
        <dbReference type="ARBA" id="ARBA00022450"/>
    </source>
</evidence>
<name>A0A0F8A553_9HYPO</name>
<dbReference type="EMBL" id="KQ030523">
    <property type="protein sequence ID" value="KJZ74729.1"/>
    <property type="molecule type" value="Genomic_DNA"/>
</dbReference>
<dbReference type="PANTHER" id="PTHR43775:SF37">
    <property type="entry name" value="SI:DKEY-61P9.11"/>
    <property type="match status" value="1"/>
</dbReference>
<dbReference type="GO" id="GO:0006633">
    <property type="term" value="P:fatty acid biosynthetic process"/>
    <property type="evidence" value="ECO:0007669"/>
    <property type="project" value="TreeGrafter"/>
</dbReference>
<evidence type="ECO:0000313" key="6">
    <source>
        <dbReference type="EMBL" id="KJZ74729.1"/>
    </source>
</evidence>
<keyword evidence="3" id="KW-0560">Oxidoreductase</keyword>
<dbReference type="InterPro" id="IPR013968">
    <property type="entry name" value="PKS_KR"/>
</dbReference>
<evidence type="ECO:0000256" key="2">
    <source>
        <dbReference type="ARBA" id="ARBA00022553"/>
    </source>
</evidence>
<dbReference type="OrthoDB" id="329835at2759"/>
<dbReference type="GO" id="GO:0004312">
    <property type="term" value="F:fatty acid synthase activity"/>
    <property type="evidence" value="ECO:0007669"/>
    <property type="project" value="TreeGrafter"/>
</dbReference>
<proteinExistence type="predicted"/>
<dbReference type="PANTHER" id="PTHR43775">
    <property type="entry name" value="FATTY ACID SYNTHASE"/>
    <property type="match status" value="1"/>
</dbReference>
<reference evidence="6 7" key="1">
    <citation type="journal article" date="2014" name="Genome Biol. Evol.">
        <title>Comparative genomics and transcriptomics analyses reveal divergent lifestyle features of nematode endoparasitic fungus Hirsutella minnesotensis.</title>
        <authorList>
            <person name="Lai Y."/>
            <person name="Liu K."/>
            <person name="Zhang X."/>
            <person name="Zhang X."/>
            <person name="Li K."/>
            <person name="Wang N."/>
            <person name="Shu C."/>
            <person name="Wu Y."/>
            <person name="Wang C."/>
            <person name="Bushley K.E."/>
            <person name="Xiang M."/>
            <person name="Liu X."/>
        </authorList>
    </citation>
    <scope>NUCLEOTIDE SEQUENCE [LARGE SCALE GENOMIC DNA]</scope>
    <source>
        <strain evidence="6 7">3608</strain>
    </source>
</reference>
<dbReference type="Pfam" id="PF08659">
    <property type="entry name" value="KR"/>
    <property type="match status" value="1"/>
</dbReference>